<dbReference type="AlphaFoldDB" id="A0A412G5B9"/>
<dbReference type="Pfam" id="PF00501">
    <property type="entry name" value="AMP-binding"/>
    <property type="match status" value="1"/>
</dbReference>
<comment type="catalytic activity">
    <reaction evidence="1">
        <text>a long-chain fatty acid + ATP + CoA = a long-chain fatty acyl-CoA + AMP + diphosphate</text>
        <dbReference type="Rhea" id="RHEA:15421"/>
        <dbReference type="ChEBI" id="CHEBI:30616"/>
        <dbReference type="ChEBI" id="CHEBI:33019"/>
        <dbReference type="ChEBI" id="CHEBI:57287"/>
        <dbReference type="ChEBI" id="CHEBI:57560"/>
        <dbReference type="ChEBI" id="CHEBI:83139"/>
        <dbReference type="ChEBI" id="CHEBI:456215"/>
        <dbReference type="EC" id="6.2.1.3"/>
    </reaction>
    <physiologicalReaction direction="left-to-right" evidence="1">
        <dbReference type="Rhea" id="RHEA:15422"/>
    </physiologicalReaction>
</comment>
<reference evidence="3 4" key="1">
    <citation type="submission" date="2018-08" db="EMBL/GenBank/DDBJ databases">
        <title>A genome reference for cultivated species of the human gut microbiota.</title>
        <authorList>
            <person name="Zou Y."/>
            <person name="Xue W."/>
            <person name="Luo G."/>
        </authorList>
    </citation>
    <scope>NUCLEOTIDE SEQUENCE [LARGE SCALE GENOMIC DNA]</scope>
    <source>
        <strain evidence="3 4">AF24-29</strain>
    </source>
</reference>
<dbReference type="GO" id="GO:0016020">
    <property type="term" value="C:membrane"/>
    <property type="evidence" value="ECO:0007669"/>
    <property type="project" value="TreeGrafter"/>
</dbReference>
<dbReference type="EMBL" id="QRUP01000002">
    <property type="protein sequence ID" value="RGR76188.1"/>
    <property type="molecule type" value="Genomic_DNA"/>
</dbReference>
<dbReference type="InterPro" id="IPR042099">
    <property type="entry name" value="ANL_N_sf"/>
</dbReference>
<dbReference type="Gene3D" id="3.40.50.12780">
    <property type="entry name" value="N-terminal domain of ligase-like"/>
    <property type="match status" value="1"/>
</dbReference>
<name>A0A412G5B9_9FIRM</name>
<proteinExistence type="predicted"/>
<organism evidence="3 4">
    <name type="scientific">Holdemania filiformis</name>
    <dbReference type="NCBI Taxonomy" id="61171"/>
    <lineage>
        <taxon>Bacteria</taxon>
        <taxon>Bacillati</taxon>
        <taxon>Bacillota</taxon>
        <taxon>Erysipelotrichia</taxon>
        <taxon>Erysipelotrichales</taxon>
        <taxon>Erysipelotrichaceae</taxon>
        <taxon>Holdemania</taxon>
    </lineage>
</organism>
<dbReference type="InterPro" id="IPR000873">
    <property type="entry name" value="AMP-dep_synth/lig_dom"/>
</dbReference>
<dbReference type="PROSITE" id="PS00455">
    <property type="entry name" value="AMP_BINDING"/>
    <property type="match status" value="1"/>
</dbReference>
<feature type="domain" description="AMP-dependent synthetase/ligase" evidence="2">
    <location>
        <begin position="22"/>
        <end position="405"/>
    </location>
</feature>
<dbReference type="PANTHER" id="PTHR43272">
    <property type="entry name" value="LONG-CHAIN-FATTY-ACID--COA LIGASE"/>
    <property type="match status" value="1"/>
</dbReference>
<dbReference type="Gene3D" id="3.30.300.30">
    <property type="match status" value="1"/>
</dbReference>
<protein>
    <recommendedName>
        <fullName evidence="2">AMP-dependent synthetase/ligase domain-containing protein</fullName>
    </recommendedName>
</protein>
<gene>
    <name evidence="3" type="ORF">DWY25_02205</name>
</gene>
<keyword evidence="4" id="KW-1185">Reference proteome</keyword>
<evidence type="ECO:0000256" key="1">
    <source>
        <dbReference type="ARBA" id="ARBA00024484"/>
    </source>
</evidence>
<comment type="caution">
    <text evidence="3">The sequence shown here is derived from an EMBL/GenBank/DDBJ whole genome shotgun (WGS) entry which is preliminary data.</text>
</comment>
<dbReference type="Pfam" id="PF23562">
    <property type="entry name" value="AMP-binding_C_3"/>
    <property type="match status" value="1"/>
</dbReference>
<evidence type="ECO:0000259" key="2">
    <source>
        <dbReference type="Pfam" id="PF00501"/>
    </source>
</evidence>
<dbReference type="GO" id="GO:0004467">
    <property type="term" value="F:long-chain fatty acid-CoA ligase activity"/>
    <property type="evidence" value="ECO:0007669"/>
    <property type="project" value="UniProtKB-EC"/>
</dbReference>
<dbReference type="InterPro" id="IPR020845">
    <property type="entry name" value="AMP-binding_CS"/>
</dbReference>
<dbReference type="RefSeq" id="WP_117893106.1">
    <property type="nucleotide sequence ID" value="NZ_CABJCV010000002.1"/>
</dbReference>
<dbReference type="InterPro" id="IPR045851">
    <property type="entry name" value="AMP-bd_C_sf"/>
</dbReference>
<sequence>MKNYAYYPADSYATFRQFLEGTSRRFGEKEALVSYSPKGERRCLTFSQLKQNVQALSEAFRLSLPEGNIAILSENSIEWLLVYFALIVSGRTAVCIDIEQSDDVLRSMILQADCTACFLSPAFEPVGSLLCQENPRLKQLLLMEKEGKGALAELLAQGQAITARHQGGWSFPDHAETFTASIVYTSGTTSTSKPVMLSEVGILTNAADSMRLVAVGATVFTSLPFYHTYGLTCSVINMLLHGSTVGVNGSLKTMMRDLKTFAPETMMAVPLIVETLHQNIWRTLRKQGKEEAVRKYIKLFQLGRKFNITLHPAFLQPIREAFGGHLSLIICGGAHLSASIGAEMEAFGFQIIQGYGITECSPLLAVNRNKDRRVDTVGHVLPSYKLKLKDGEILVQGVSLMQGYYKNEELTAAAFDDGWFMTGDLGSLDKNGHLTITGRKKNLIVFKNGKKVSPEEIESYVSSLPLIKEVMAFGLSSSSHADDVRLALMVYPDPELTAGMSSYEILEQLQTQIDQINETLPVYKQIQMIKLRDSEFEKTATKKIKRSTILEKR</sequence>
<dbReference type="Proteomes" id="UP000284178">
    <property type="component" value="Unassembled WGS sequence"/>
</dbReference>
<evidence type="ECO:0000313" key="4">
    <source>
        <dbReference type="Proteomes" id="UP000284178"/>
    </source>
</evidence>
<dbReference type="PANTHER" id="PTHR43272:SF52">
    <property type="entry name" value="AMP-DEPENDENT SYNTHETASE_LIGASE DOMAIN-CONTAINING PROTEIN"/>
    <property type="match status" value="1"/>
</dbReference>
<accession>A0A412G5B9</accession>
<evidence type="ECO:0000313" key="3">
    <source>
        <dbReference type="EMBL" id="RGR76188.1"/>
    </source>
</evidence>
<dbReference type="SUPFAM" id="SSF56801">
    <property type="entry name" value="Acetyl-CoA synthetase-like"/>
    <property type="match status" value="1"/>
</dbReference>
<dbReference type="GeneID" id="83014222"/>